<reference evidence="4 5" key="1">
    <citation type="submission" date="2022-01" db="EMBL/GenBank/DDBJ databases">
        <title>Collection of gut derived symbiotic bacterial strains cultured from healthy donors.</title>
        <authorList>
            <person name="Lin H."/>
            <person name="Kohout C."/>
            <person name="Waligurski E."/>
            <person name="Pamer E.G."/>
        </authorList>
    </citation>
    <scope>NUCLEOTIDE SEQUENCE [LARGE SCALE GENOMIC DNA]</scope>
    <source>
        <strain evidence="4 5">DFI.7.58</strain>
    </source>
</reference>
<dbReference type="Proteomes" id="UP001298681">
    <property type="component" value="Unassembled WGS sequence"/>
</dbReference>
<dbReference type="CDD" id="cd04301">
    <property type="entry name" value="NAT_SF"/>
    <property type="match status" value="1"/>
</dbReference>
<organism evidence="4 5">
    <name type="scientific">Anaeromassilibacillus senegalensis</name>
    <dbReference type="NCBI Taxonomy" id="1673717"/>
    <lineage>
        <taxon>Bacteria</taxon>
        <taxon>Bacillati</taxon>
        <taxon>Bacillota</taxon>
        <taxon>Clostridia</taxon>
        <taxon>Eubacteriales</taxon>
        <taxon>Acutalibacteraceae</taxon>
        <taxon>Anaeromassilibacillus</taxon>
    </lineage>
</organism>
<dbReference type="EMBL" id="JAKNHQ010000007">
    <property type="protein sequence ID" value="MCG4610685.1"/>
    <property type="molecule type" value="Genomic_DNA"/>
</dbReference>
<dbReference type="InterPro" id="IPR016181">
    <property type="entry name" value="Acyl_CoA_acyltransferase"/>
</dbReference>
<evidence type="ECO:0000313" key="5">
    <source>
        <dbReference type="Proteomes" id="UP001298681"/>
    </source>
</evidence>
<evidence type="ECO:0000256" key="2">
    <source>
        <dbReference type="ARBA" id="ARBA00023315"/>
    </source>
</evidence>
<comment type="caution">
    <text evidence="4">The sequence shown here is derived from an EMBL/GenBank/DDBJ whole genome shotgun (WGS) entry which is preliminary data.</text>
</comment>
<accession>A0ABS9MIQ0</accession>
<dbReference type="InterPro" id="IPR050832">
    <property type="entry name" value="Bact_Acetyltransf"/>
</dbReference>
<name>A0ABS9MIQ0_9FIRM</name>
<keyword evidence="2" id="KW-0012">Acyltransferase</keyword>
<evidence type="ECO:0000259" key="3">
    <source>
        <dbReference type="PROSITE" id="PS51186"/>
    </source>
</evidence>
<protein>
    <submittedName>
        <fullName evidence="4">GNAT family N-acetyltransferase</fullName>
    </submittedName>
</protein>
<dbReference type="Gene3D" id="3.40.630.30">
    <property type="match status" value="1"/>
</dbReference>
<dbReference type="PANTHER" id="PTHR43877:SF1">
    <property type="entry name" value="ACETYLTRANSFERASE"/>
    <property type="match status" value="1"/>
</dbReference>
<proteinExistence type="predicted"/>
<dbReference type="Pfam" id="PF00583">
    <property type="entry name" value="Acetyltransf_1"/>
    <property type="match status" value="1"/>
</dbReference>
<feature type="domain" description="N-acetyltransferase" evidence="3">
    <location>
        <begin position="1"/>
        <end position="153"/>
    </location>
</feature>
<keyword evidence="1" id="KW-0808">Transferase</keyword>
<keyword evidence="5" id="KW-1185">Reference proteome</keyword>
<dbReference type="SUPFAM" id="SSF55729">
    <property type="entry name" value="Acyl-CoA N-acyltransferases (Nat)"/>
    <property type="match status" value="1"/>
</dbReference>
<gene>
    <name evidence="4" type="ORF">L0P57_07030</name>
</gene>
<evidence type="ECO:0000313" key="4">
    <source>
        <dbReference type="EMBL" id="MCG4610685.1"/>
    </source>
</evidence>
<sequence length="154" mass="17478">MIREFQASDAQAASHLICRNLREVNCWDYPLEVIEQLIQEYTPERLLRMTAEGYTFTFEKGGIPTGILRILPAQGAPQVYWLRTLFVSPDYHGQGIGRQLVEAGEQFARQKGGAVVRLCASLTAHRFYQKLGYIDLSHTPDSNGLYLMKKDLSI</sequence>
<dbReference type="PROSITE" id="PS51186">
    <property type="entry name" value="GNAT"/>
    <property type="match status" value="1"/>
</dbReference>
<dbReference type="PANTHER" id="PTHR43877">
    <property type="entry name" value="AMINOALKYLPHOSPHONATE N-ACETYLTRANSFERASE-RELATED-RELATED"/>
    <property type="match status" value="1"/>
</dbReference>
<dbReference type="RefSeq" id="WP_191405826.1">
    <property type="nucleotide sequence ID" value="NZ_JAKNHQ010000007.1"/>
</dbReference>
<evidence type="ECO:0000256" key="1">
    <source>
        <dbReference type="ARBA" id="ARBA00022679"/>
    </source>
</evidence>
<dbReference type="InterPro" id="IPR000182">
    <property type="entry name" value="GNAT_dom"/>
</dbReference>